<organism evidence="1 2">
    <name type="scientific">Fusibacter tunisiensis</name>
    <dbReference type="NCBI Taxonomy" id="1008308"/>
    <lineage>
        <taxon>Bacteria</taxon>
        <taxon>Bacillati</taxon>
        <taxon>Bacillota</taxon>
        <taxon>Clostridia</taxon>
        <taxon>Eubacteriales</taxon>
        <taxon>Eubacteriales Family XII. Incertae Sedis</taxon>
        <taxon>Fusibacter</taxon>
    </lineage>
</organism>
<dbReference type="InterPro" id="IPR047755">
    <property type="entry name" value="OrtA"/>
</dbReference>
<dbReference type="Pfam" id="PF22010">
    <property type="entry name" value="OrtA"/>
    <property type="match status" value="1"/>
</dbReference>
<dbReference type="EMBL" id="JAFBDT010000006">
    <property type="protein sequence ID" value="MBM7561605.1"/>
    <property type="molecule type" value="Genomic_DNA"/>
</dbReference>
<name>A0ABS2MQE7_9FIRM</name>
<gene>
    <name evidence="1" type="ORF">JOC49_001125</name>
</gene>
<keyword evidence="2" id="KW-1185">Reference proteome</keyword>
<evidence type="ECO:0008006" key="3">
    <source>
        <dbReference type="Google" id="ProtNLM"/>
    </source>
</evidence>
<reference evidence="1 2" key="1">
    <citation type="submission" date="2021-01" db="EMBL/GenBank/DDBJ databases">
        <title>Genomic Encyclopedia of Type Strains, Phase IV (KMG-IV): sequencing the most valuable type-strain genomes for metagenomic binning, comparative biology and taxonomic classification.</title>
        <authorList>
            <person name="Goeker M."/>
        </authorList>
    </citation>
    <scope>NUCLEOTIDE SEQUENCE [LARGE SCALE GENOMIC DNA]</scope>
    <source>
        <strain evidence="1 2">DSM 24436</strain>
    </source>
</reference>
<comment type="caution">
    <text evidence="1">The sequence shown here is derived from an EMBL/GenBank/DDBJ whole genome shotgun (WGS) entry which is preliminary data.</text>
</comment>
<evidence type="ECO:0000313" key="2">
    <source>
        <dbReference type="Proteomes" id="UP000767854"/>
    </source>
</evidence>
<dbReference type="RefSeq" id="WP_207754689.1">
    <property type="nucleotide sequence ID" value="NZ_JAFBDT010000006.1"/>
</dbReference>
<evidence type="ECO:0000313" key="1">
    <source>
        <dbReference type="EMBL" id="MBM7561605.1"/>
    </source>
</evidence>
<protein>
    <recommendedName>
        <fullName evidence="3">2-amino-4-ketopentanoate thiolase</fullName>
    </recommendedName>
</protein>
<proteinExistence type="predicted"/>
<dbReference type="NCBIfam" id="NF040739">
    <property type="entry name" value="ornith_OrtA"/>
    <property type="match status" value="1"/>
</dbReference>
<dbReference type="Proteomes" id="UP000767854">
    <property type="component" value="Unassembled WGS sequence"/>
</dbReference>
<sequence>MIIQKGEWVRIHRVILNPEQRAPQVPDDTKNVPLEMWVKGFLQEEASIGDAVTIKTITGRLEKGTLLEVNPTYTHSFGKYVPELLQIGLDLKEILFGGDSDER</sequence>
<accession>A0ABS2MQE7</accession>